<gene>
    <name evidence="3" type="ORF">TCHU04912_LOCUS11559</name>
</gene>
<dbReference type="PANTHER" id="PTHR45663:SF15">
    <property type="entry name" value="THIOREDOXIN Y1, CHLOROPLASTIC"/>
    <property type="match status" value="1"/>
</dbReference>
<dbReference type="Pfam" id="PF00085">
    <property type="entry name" value="Thioredoxin"/>
    <property type="match status" value="1"/>
</dbReference>
<dbReference type="EMBL" id="HBGG01022283">
    <property type="protein sequence ID" value="CAD9209320.1"/>
    <property type="molecule type" value="Transcribed_RNA"/>
</dbReference>
<dbReference type="AlphaFoldDB" id="A0A7S1SUE0"/>
<sequence>MSAMSLRHLALCPQASSIFTRPRVRATRVAAPSFRIPSRSDRVSQQQRGNSVQLEGRKERAQLQVTAATKQQFSSFDDMIANSEVPLLIGWYATWCGPCQMQASELEMFAAQMGNAVKVVKIDTEKYPNLSSRYAVQGLPTLMLVRDGKVLNRWEGLVQAARLVEQARYYLGASR</sequence>
<dbReference type="GO" id="GO:0005737">
    <property type="term" value="C:cytoplasm"/>
    <property type="evidence" value="ECO:0007669"/>
    <property type="project" value="TreeGrafter"/>
</dbReference>
<organism evidence="3">
    <name type="scientific">Tetraselmis chuii</name>
    <dbReference type="NCBI Taxonomy" id="63592"/>
    <lineage>
        <taxon>Eukaryota</taxon>
        <taxon>Viridiplantae</taxon>
        <taxon>Chlorophyta</taxon>
        <taxon>core chlorophytes</taxon>
        <taxon>Chlorodendrophyceae</taxon>
        <taxon>Chlorodendrales</taxon>
        <taxon>Chlorodendraceae</taxon>
        <taxon>Tetraselmis</taxon>
    </lineage>
</organism>
<evidence type="ECO:0000256" key="1">
    <source>
        <dbReference type="SAM" id="MobiDB-lite"/>
    </source>
</evidence>
<dbReference type="GO" id="GO:0015035">
    <property type="term" value="F:protein-disulfide reductase activity"/>
    <property type="evidence" value="ECO:0007669"/>
    <property type="project" value="TreeGrafter"/>
</dbReference>
<dbReference type="InterPro" id="IPR013766">
    <property type="entry name" value="Thioredoxin_domain"/>
</dbReference>
<dbReference type="PANTHER" id="PTHR45663">
    <property type="entry name" value="GEO12009P1"/>
    <property type="match status" value="1"/>
</dbReference>
<name>A0A7S1SUE0_9CHLO</name>
<feature type="domain" description="Thioredoxin" evidence="2">
    <location>
        <begin position="25"/>
        <end position="175"/>
    </location>
</feature>
<dbReference type="PROSITE" id="PS51352">
    <property type="entry name" value="THIOREDOXIN_2"/>
    <property type="match status" value="1"/>
</dbReference>
<proteinExistence type="predicted"/>
<dbReference type="Gene3D" id="3.40.30.10">
    <property type="entry name" value="Glutaredoxin"/>
    <property type="match status" value="1"/>
</dbReference>
<feature type="region of interest" description="Disordered" evidence="1">
    <location>
        <begin position="35"/>
        <end position="56"/>
    </location>
</feature>
<feature type="compositionally biased region" description="Polar residues" evidence="1">
    <location>
        <begin position="43"/>
        <end position="53"/>
    </location>
</feature>
<accession>A0A7S1SUE0</accession>
<evidence type="ECO:0000313" key="3">
    <source>
        <dbReference type="EMBL" id="CAD9209320.1"/>
    </source>
</evidence>
<dbReference type="CDD" id="cd02947">
    <property type="entry name" value="TRX_family"/>
    <property type="match status" value="1"/>
</dbReference>
<protein>
    <recommendedName>
        <fullName evidence="2">Thioredoxin domain-containing protein</fullName>
    </recommendedName>
</protein>
<dbReference type="InterPro" id="IPR036249">
    <property type="entry name" value="Thioredoxin-like_sf"/>
</dbReference>
<reference evidence="3" key="1">
    <citation type="submission" date="2021-01" db="EMBL/GenBank/DDBJ databases">
        <authorList>
            <person name="Corre E."/>
            <person name="Pelletier E."/>
            <person name="Niang G."/>
            <person name="Scheremetjew M."/>
            <person name="Finn R."/>
            <person name="Kale V."/>
            <person name="Holt S."/>
            <person name="Cochrane G."/>
            <person name="Meng A."/>
            <person name="Brown T."/>
            <person name="Cohen L."/>
        </authorList>
    </citation>
    <scope>NUCLEOTIDE SEQUENCE</scope>
    <source>
        <strain evidence="3">PLY429</strain>
    </source>
</reference>
<evidence type="ECO:0000259" key="2">
    <source>
        <dbReference type="PROSITE" id="PS51352"/>
    </source>
</evidence>
<dbReference type="SUPFAM" id="SSF52833">
    <property type="entry name" value="Thioredoxin-like"/>
    <property type="match status" value="1"/>
</dbReference>